<proteinExistence type="predicted"/>
<dbReference type="EMBL" id="OCTN01000013">
    <property type="protein sequence ID" value="SOH95589.1"/>
    <property type="molecule type" value="Genomic_DNA"/>
</dbReference>
<dbReference type="EC" id="5.1.3.13" evidence="3"/>
<dbReference type="PANTHER" id="PTHR21047:SF2">
    <property type="entry name" value="THYMIDINE DIPHOSPHO-4-KETO-RHAMNOSE 3,5-EPIMERASE"/>
    <property type="match status" value="1"/>
</dbReference>
<evidence type="ECO:0000256" key="8">
    <source>
        <dbReference type="PIRSR" id="PIRSR600888-1"/>
    </source>
</evidence>
<dbReference type="GO" id="GO:0005829">
    <property type="term" value="C:cytosol"/>
    <property type="evidence" value="ECO:0007669"/>
    <property type="project" value="TreeGrafter"/>
</dbReference>
<evidence type="ECO:0000313" key="11">
    <source>
        <dbReference type="Proteomes" id="UP000220034"/>
    </source>
</evidence>
<keyword evidence="11" id="KW-1185">Reference proteome</keyword>
<feature type="active site" description="Proton donor" evidence="8">
    <location>
        <position position="133"/>
    </location>
</feature>
<dbReference type="AlphaFoldDB" id="A0A2C9CYP8"/>
<dbReference type="Gene3D" id="2.60.120.10">
    <property type="entry name" value="Jelly Rolls"/>
    <property type="match status" value="1"/>
</dbReference>
<evidence type="ECO:0000256" key="5">
    <source>
        <dbReference type="ARBA" id="ARBA00029758"/>
    </source>
</evidence>
<evidence type="ECO:0000256" key="1">
    <source>
        <dbReference type="ARBA" id="ARBA00001298"/>
    </source>
</evidence>
<dbReference type="PANTHER" id="PTHR21047">
    <property type="entry name" value="DTDP-6-DEOXY-D-GLUCOSE-3,5 EPIMERASE"/>
    <property type="match status" value="1"/>
</dbReference>
<dbReference type="CDD" id="cd00438">
    <property type="entry name" value="cupin_RmlC"/>
    <property type="match status" value="1"/>
</dbReference>
<evidence type="ECO:0000256" key="7">
    <source>
        <dbReference type="ARBA" id="ARBA00033311"/>
    </source>
</evidence>
<name>A0A2C9CYP8_9RHOB</name>
<dbReference type="OrthoDB" id="9800680at2"/>
<protein>
    <recommendedName>
        <fullName evidence="4">dTDP-4-dehydrorhamnose 3,5-epimerase</fullName>
        <ecNumber evidence="3">5.1.3.13</ecNumber>
    </recommendedName>
    <alternativeName>
        <fullName evidence="6">Thymidine diphospho-4-keto-rhamnose 3,5-epimerase</fullName>
    </alternativeName>
    <alternativeName>
        <fullName evidence="5">dTDP-4-keto-6-deoxyglucose 3,5-epimerase</fullName>
    </alternativeName>
    <alternativeName>
        <fullName evidence="7">dTDP-6-deoxy-D-xylo-4-hexulose 3,5-epimerase</fullName>
    </alternativeName>
</protein>
<comment type="function">
    <text evidence="2">Catalyzes the epimerization of the C3' and C5'positions of dTDP-6-deoxy-D-xylo-4-hexulose, forming dTDP-6-deoxy-L-lyxo-4-hexulose.</text>
</comment>
<evidence type="ECO:0000256" key="9">
    <source>
        <dbReference type="PIRSR" id="PIRSR600888-3"/>
    </source>
</evidence>
<reference evidence="11" key="1">
    <citation type="submission" date="2017-09" db="EMBL/GenBank/DDBJ databases">
        <authorList>
            <person name="Varghese N."/>
            <person name="Submissions S."/>
        </authorList>
    </citation>
    <scope>NUCLEOTIDE SEQUENCE [LARGE SCALE GENOMIC DNA]</scope>
    <source>
        <strain evidence="11">C7</strain>
    </source>
</reference>
<evidence type="ECO:0000256" key="3">
    <source>
        <dbReference type="ARBA" id="ARBA00012098"/>
    </source>
</evidence>
<evidence type="ECO:0000256" key="2">
    <source>
        <dbReference type="ARBA" id="ARBA00001997"/>
    </source>
</evidence>
<feature type="site" description="Participates in a stacking interaction with the thymidine ring of dTDP-4-oxo-6-deoxyglucose" evidence="9">
    <location>
        <position position="139"/>
    </location>
</feature>
<dbReference type="Pfam" id="PF00908">
    <property type="entry name" value="dTDP_sugar_isom"/>
    <property type="match status" value="1"/>
</dbReference>
<dbReference type="InterPro" id="IPR011051">
    <property type="entry name" value="RmlC_Cupin_sf"/>
</dbReference>
<gene>
    <name evidence="10" type="ORF">SAMN06273572_1131</name>
</gene>
<evidence type="ECO:0000313" key="10">
    <source>
        <dbReference type="EMBL" id="SOH95589.1"/>
    </source>
</evidence>
<accession>A0A2C9CYP8</accession>
<dbReference type="GO" id="GO:0000271">
    <property type="term" value="P:polysaccharide biosynthetic process"/>
    <property type="evidence" value="ECO:0007669"/>
    <property type="project" value="TreeGrafter"/>
</dbReference>
<dbReference type="InterPro" id="IPR014710">
    <property type="entry name" value="RmlC-like_jellyroll"/>
</dbReference>
<sequence>MQLRGTPLAGLYEIDATPQSDARGSFARLHCPDAFAEAGIAGFDPLQTSLSRNVRAGTLRGLHWQNPPYAESKLVRCVRGAIWDVAVDLRHGSPTYLHWHGVVLDATALNAFFVPEGFAHGFITLTDDADVMYQIGRMFTPGKGQGARWNDPAFGIKWPITPKVLSERDATYPDFAD</sequence>
<dbReference type="Proteomes" id="UP000220034">
    <property type="component" value="Unassembled WGS sequence"/>
</dbReference>
<organism evidence="10 11">
    <name type="scientific">Pontivivens marinum</name>
    <dbReference type="NCBI Taxonomy" id="1690039"/>
    <lineage>
        <taxon>Bacteria</taxon>
        <taxon>Pseudomonadati</taxon>
        <taxon>Pseudomonadota</taxon>
        <taxon>Alphaproteobacteria</taxon>
        <taxon>Rhodobacterales</taxon>
        <taxon>Paracoccaceae</taxon>
        <taxon>Pontivivens</taxon>
    </lineage>
</organism>
<dbReference type="GO" id="GO:0019305">
    <property type="term" value="P:dTDP-rhamnose biosynthetic process"/>
    <property type="evidence" value="ECO:0007669"/>
    <property type="project" value="TreeGrafter"/>
</dbReference>
<comment type="catalytic activity">
    <reaction evidence="1">
        <text>dTDP-4-dehydro-6-deoxy-alpha-D-glucose = dTDP-4-dehydro-beta-L-rhamnose</text>
        <dbReference type="Rhea" id="RHEA:16969"/>
        <dbReference type="ChEBI" id="CHEBI:57649"/>
        <dbReference type="ChEBI" id="CHEBI:62830"/>
        <dbReference type="EC" id="5.1.3.13"/>
    </reaction>
</comment>
<dbReference type="GO" id="GO:0008830">
    <property type="term" value="F:dTDP-4-dehydrorhamnose 3,5-epimerase activity"/>
    <property type="evidence" value="ECO:0007669"/>
    <property type="project" value="UniProtKB-EC"/>
</dbReference>
<dbReference type="SUPFAM" id="SSF51182">
    <property type="entry name" value="RmlC-like cupins"/>
    <property type="match status" value="1"/>
</dbReference>
<feature type="active site" description="Proton acceptor" evidence="8">
    <location>
        <position position="63"/>
    </location>
</feature>
<dbReference type="InterPro" id="IPR000888">
    <property type="entry name" value="RmlC-like"/>
</dbReference>
<evidence type="ECO:0000256" key="6">
    <source>
        <dbReference type="ARBA" id="ARBA00031424"/>
    </source>
</evidence>
<evidence type="ECO:0000256" key="4">
    <source>
        <dbReference type="ARBA" id="ARBA00019595"/>
    </source>
</evidence>